<dbReference type="AlphaFoldDB" id="A0AAW2H889"/>
<dbReference type="InterPro" id="IPR037817">
    <property type="entry name" value="TAF7"/>
</dbReference>
<evidence type="ECO:0000256" key="5">
    <source>
        <dbReference type="ARBA" id="ARBA00023242"/>
    </source>
</evidence>
<dbReference type="PANTHER" id="PTHR12228">
    <property type="entry name" value="TRANSCRIPTION INITIATION FACTOR TFIID 55 KD SUBUNIT-RELATED"/>
    <property type="match status" value="1"/>
</dbReference>
<comment type="subcellular location">
    <subcellularLocation>
        <location evidence="1">Nucleus</location>
    </subcellularLocation>
</comment>
<feature type="domain" description="TAFII55 protein conserved region" evidence="7">
    <location>
        <begin position="208"/>
        <end position="339"/>
    </location>
</feature>
<dbReference type="Pfam" id="PF04658">
    <property type="entry name" value="TAFII55_N"/>
    <property type="match status" value="1"/>
</dbReference>
<proteinExistence type="inferred from homology"/>
<name>A0AAW2H889_9NEOP</name>
<dbReference type="GO" id="GO:0005669">
    <property type="term" value="C:transcription factor TFIID complex"/>
    <property type="evidence" value="ECO:0007669"/>
    <property type="project" value="InterPro"/>
</dbReference>
<keyword evidence="5" id="KW-0539">Nucleus</keyword>
<evidence type="ECO:0000256" key="1">
    <source>
        <dbReference type="ARBA" id="ARBA00004123"/>
    </source>
</evidence>
<evidence type="ECO:0000256" key="2">
    <source>
        <dbReference type="ARBA" id="ARBA00009368"/>
    </source>
</evidence>
<protein>
    <recommendedName>
        <fullName evidence="7">TAFII55 protein conserved region domain-containing protein</fullName>
    </recommendedName>
</protein>
<keyword evidence="3" id="KW-0805">Transcription regulation</keyword>
<feature type="compositionally biased region" description="Low complexity" evidence="6">
    <location>
        <begin position="36"/>
        <end position="45"/>
    </location>
</feature>
<comment type="caution">
    <text evidence="8">The sequence shown here is derived from an EMBL/GenBank/DDBJ whole genome shotgun (WGS) entry which is preliminary data.</text>
</comment>
<keyword evidence="4" id="KW-0804">Transcription</keyword>
<organism evidence="8">
    <name type="scientific">Menopon gallinae</name>
    <name type="common">poultry shaft louse</name>
    <dbReference type="NCBI Taxonomy" id="328185"/>
    <lineage>
        <taxon>Eukaryota</taxon>
        <taxon>Metazoa</taxon>
        <taxon>Ecdysozoa</taxon>
        <taxon>Arthropoda</taxon>
        <taxon>Hexapoda</taxon>
        <taxon>Insecta</taxon>
        <taxon>Pterygota</taxon>
        <taxon>Neoptera</taxon>
        <taxon>Paraneoptera</taxon>
        <taxon>Psocodea</taxon>
        <taxon>Troctomorpha</taxon>
        <taxon>Phthiraptera</taxon>
        <taxon>Amblycera</taxon>
        <taxon>Menoponidae</taxon>
        <taxon>Menopon</taxon>
    </lineage>
</organism>
<dbReference type="GO" id="GO:0016251">
    <property type="term" value="F:RNA polymerase II general transcription initiation factor activity"/>
    <property type="evidence" value="ECO:0007669"/>
    <property type="project" value="TreeGrafter"/>
</dbReference>
<accession>A0AAW2H889</accession>
<dbReference type="PANTHER" id="PTHR12228:SF0">
    <property type="entry name" value="TATA-BOX BINDING PROTEIN ASSOCIATED FACTOR 7"/>
    <property type="match status" value="1"/>
</dbReference>
<dbReference type="InterPro" id="IPR006751">
    <property type="entry name" value="TAFII55_prot_cons_reg"/>
</dbReference>
<reference evidence="8" key="1">
    <citation type="journal article" date="2024" name="Gigascience">
        <title>Chromosome-level genome of the poultry shaft louse Menopon gallinae provides insight into the host-switching and adaptive evolution of parasitic lice.</title>
        <authorList>
            <person name="Xu Y."/>
            <person name="Ma L."/>
            <person name="Liu S."/>
            <person name="Liang Y."/>
            <person name="Liu Q."/>
            <person name="He Z."/>
            <person name="Tian L."/>
            <person name="Duan Y."/>
            <person name="Cai W."/>
            <person name="Li H."/>
            <person name="Song F."/>
        </authorList>
    </citation>
    <scope>NUCLEOTIDE SEQUENCE</scope>
    <source>
        <strain evidence="8">Cailab_2023a</strain>
    </source>
</reference>
<dbReference type="EMBL" id="JARGDH010000006">
    <property type="protein sequence ID" value="KAL0265948.1"/>
    <property type="molecule type" value="Genomic_DNA"/>
</dbReference>
<evidence type="ECO:0000256" key="4">
    <source>
        <dbReference type="ARBA" id="ARBA00023163"/>
    </source>
</evidence>
<evidence type="ECO:0000256" key="6">
    <source>
        <dbReference type="SAM" id="MobiDB-lite"/>
    </source>
</evidence>
<feature type="region of interest" description="Disordered" evidence="6">
    <location>
        <begin position="34"/>
        <end position="55"/>
    </location>
</feature>
<dbReference type="GO" id="GO:0051123">
    <property type="term" value="P:RNA polymerase II preinitiation complex assembly"/>
    <property type="evidence" value="ECO:0007669"/>
    <property type="project" value="TreeGrafter"/>
</dbReference>
<dbReference type="SMART" id="SM01370">
    <property type="entry name" value="TAFII55_N"/>
    <property type="match status" value="1"/>
</dbReference>
<gene>
    <name evidence="8" type="ORF">PYX00_011665</name>
</gene>
<sequence length="433" mass="49471">MDPRCSHMCRNAVSDVHRPPAYNWWTRLSLRKEPAAPENAPQENASLAHGRPEAGAERPLGLRLSTFHRALRKDDDPAFVERLIRAHLVEQRRRHEDTNRVRRANAVLQRERCGGANALVVTLQSMAGARVSKRGRVVRGRACVGIFESPRPLGGLRRFLAKRGASVLWEGRSPACFSDFKVVRYREGLENTAGLLFYKSVLIKALDIPPKLREEVEEEMRHSAAPTSEVEVRGDGQILYRHRGRRYETQVVRLPCIVESYKTFDNKQFCKIADISTLVVVRENGEALDARMLQNSGLTPPMKYVRVRRFRKRRVLQDTVEDVEAKVRELLEKDARAAETTIVYHDSEAEEEVKNIVEEIEASLFAERAPVVEKPPEEAPLLPEESAPVEETSEIDMKIARLEEAIKIAVNPILKKRFVDSLNELLERKRERK</sequence>
<evidence type="ECO:0000313" key="8">
    <source>
        <dbReference type="EMBL" id="KAL0265948.1"/>
    </source>
</evidence>
<evidence type="ECO:0000256" key="3">
    <source>
        <dbReference type="ARBA" id="ARBA00023015"/>
    </source>
</evidence>
<evidence type="ECO:0000259" key="7">
    <source>
        <dbReference type="SMART" id="SM01370"/>
    </source>
</evidence>
<comment type="similarity">
    <text evidence="2">Belongs to the TAF7 family.</text>
</comment>